<proteinExistence type="predicted"/>
<dbReference type="AlphaFoldDB" id="A0A8D8JE14"/>
<dbReference type="EMBL" id="HBUE01280510">
    <property type="protein sequence ID" value="CAG6568715.1"/>
    <property type="molecule type" value="Transcribed_RNA"/>
</dbReference>
<dbReference type="EMBL" id="HBUE01280508">
    <property type="protein sequence ID" value="CAG6568713.1"/>
    <property type="molecule type" value="Transcribed_RNA"/>
</dbReference>
<dbReference type="EMBL" id="HBUE01174987">
    <property type="protein sequence ID" value="CAG6517190.1"/>
    <property type="molecule type" value="Transcribed_RNA"/>
</dbReference>
<name>A0A8D8JE14_CULPI</name>
<dbReference type="EMBL" id="HBUE01174988">
    <property type="protein sequence ID" value="CAG6517191.1"/>
    <property type="molecule type" value="Transcribed_RNA"/>
</dbReference>
<evidence type="ECO:0000313" key="1">
    <source>
        <dbReference type="EMBL" id="CAG6568712.1"/>
    </source>
</evidence>
<accession>A0A8D8JE14</accession>
<dbReference type="EMBL" id="HBUE01174986">
    <property type="protein sequence ID" value="CAG6517189.1"/>
    <property type="molecule type" value="Transcribed_RNA"/>
</dbReference>
<organism evidence="1">
    <name type="scientific">Culex pipiens</name>
    <name type="common">House mosquito</name>
    <dbReference type="NCBI Taxonomy" id="7175"/>
    <lineage>
        <taxon>Eukaryota</taxon>
        <taxon>Metazoa</taxon>
        <taxon>Ecdysozoa</taxon>
        <taxon>Arthropoda</taxon>
        <taxon>Hexapoda</taxon>
        <taxon>Insecta</taxon>
        <taxon>Pterygota</taxon>
        <taxon>Neoptera</taxon>
        <taxon>Endopterygota</taxon>
        <taxon>Diptera</taxon>
        <taxon>Nematocera</taxon>
        <taxon>Culicoidea</taxon>
        <taxon>Culicidae</taxon>
        <taxon>Culicinae</taxon>
        <taxon>Culicini</taxon>
        <taxon>Culex</taxon>
        <taxon>Culex</taxon>
    </lineage>
</organism>
<protein>
    <submittedName>
        <fullName evidence="1">(northern house mosquito) hypothetical protein</fullName>
    </submittedName>
</protein>
<dbReference type="EMBL" id="HBUE01014845">
    <property type="protein sequence ID" value="CAG6450074.1"/>
    <property type="molecule type" value="Transcribed_RNA"/>
</dbReference>
<dbReference type="EMBL" id="HBUE01280507">
    <property type="protein sequence ID" value="CAG6568712.1"/>
    <property type="molecule type" value="Transcribed_RNA"/>
</dbReference>
<sequence length="198" mass="23144">MSCNGFGSFHGYSQIRRLAAHLLLYLESRRADRCRSSHRSFNALLVQEVDHVHQICTIEGISLQIYLLEGLHLSQVSVIQLGKTNIVETKHSQILQHRQFVHLKIRWKQIVHREIQQCQGRQVRQMIVIEVEGTNVSQQQVLQLIQSIKHSQIDHTFLRQQLISTQIQNGHILTISRNVRNILQPVRLQMDRLDRRTS</sequence>
<reference evidence="1" key="1">
    <citation type="submission" date="2021-05" db="EMBL/GenBank/DDBJ databases">
        <authorList>
            <person name="Alioto T."/>
            <person name="Alioto T."/>
            <person name="Gomez Garrido J."/>
        </authorList>
    </citation>
    <scope>NUCLEOTIDE SEQUENCE</scope>
</reference>
<dbReference type="EMBL" id="HBUE01174985">
    <property type="protein sequence ID" value="CAG6517188.1"/>
    <property type="molecule type" value="Transcribed_RNA"/>
</dbReference>
<dbReference type="EMBL" id="HBUE01280509">
    <property type="protein sequence ID" value="CAG6568714.1"/>
    <property type="molecule type" value="Transcribed_RNA"/>
</dbReference>